<dbReference type="EMBL" id="JABBNB010000037">
    <property type="protein sequence ID" value="NMO04562.1"/>
    <property type="molecule type" value="Genomic_DNA"/>
</dbReference>
<dbReference type="Pfam" id="PF00117">
    <property type="entry name" value="GATase"/>
    <property type="match status" value="1"/>
</dbReference>
<dbReference type="PANTHER" id="PTHR42695">
    <property type="entry name" value="GLUTAMINE AMIDOTRANSFERASE YLR126C-RELATED"/>
    <property type="match status" value="1"/>
</dbReference>
<feature type="domain" description="Glutamine amidotransferase" evidence="1">
    <location>
        <begin position="51"/>
        <end position="178"/>
    </location>
</feature>
<dbReference type="Gene3D" id="3.40.50.880">
    <property type="match status" value="1"/>
</dbReference>
<comment type="caution">
    <text evidence="2">The sequence shown here is derived from an EMBL/GenBank/DDBJ whole genome shotgun (WGS) entry which is preliminary data.</text>
</comment>
<dbReference type="Proteomes" id="UP000550729">
    <property type="component" value="Unassembled WGS sequence"/>
</dbReference>
<dbReference type="AlphaFoldDB" id="A0A848L2A8"/>
<accession>A0A848L2A8</accession>
<dbReference type="PROSITE" id="PS51273">
    <property type="entry name" value="GATASE_TYPE_1"/>
    <property type="match status" value="1"/>
</dbReference>
<organism evidence="2 3">
    <name type="scientific">Gordonia asplenii</name>
    <dbReference type="NCBI Taxonomy" id="2725283"/>
    <lineage>
        <taxon>Bacteria</taxon>
        <taxon>Bacillati</taxon>
        <taxon>Actinomycetota</taxon>
        <taxon>Actinomycetes</taxon>
        <taxon>Mycobacteriales</taxon>
        <taxon>Gordoniaceae</taxon>
        <taxon>Gordonia</taxon>
    </lineage>
</organism>
<keyword evidence="3" id="KW-1185">Reference proteome</keyword>
<dbReference type="GO" id="GO:0005829">
    <property type="term" value="C:cytosol"/>
    <property type="evidence" value="ECO:0007669"/>
    <property type="project" value="TreeGrafter"/>
</dbReference>
<evidence type="ECO:0000313" key="3">
    <source>
        <dbReference type="Proteomes" id="UP000550729"/>
    </source>
</evidence>
<dbReference type="InterPro" id="IPR044992">
    <property type="entry name" value="ChyE-like"/>
</dbReference>
<dbReference type="PANTHER" id="PTHR42695:SF5">
    <property type="entry name" value="GLUTAMINE AMIDOTRANSFERASE YLR126C-RELATED"/>
    <property type="match status" value="1"/>
</dbReference>
<keyword evidence="2" id="KW-0378">Hydrolase</keyword>
<gene>
    <name evidence="2" type="ORF">HH308_25405</name>
</gene>
<reference evidence="2 3" key="1">
    <citation type="submission" date="2020-04" db="EMBL/GenBank/DDBJ databases">
        <title>Gordonia sp. nov. TBRC 11910.</title>
        <authorList>
            <person name="Suriyachadkun C."/>
        </authorList>
    </citation>
    <scope>NUCLEOTIDE SEQUENCE [LARGE SCALE GENOMIC DNA]</scope>
    <source>
        <strain evidence="2 3">TBRC 11910</strain>
    </source>
</reference>
<evidence type="ECO:0000313" key="2">
    <source>
        <dbReference type="EMBL" id="NMO04562.1"/>
    </source>
</evidence>
<evidence type="ECO:0000259" key="1">
    <source>
        <dbReference type="Pfam" id="PF00117"/>
    </source>
</evidence>
<proteinExistence type="predicted"/>
<dbReference type="GO" id="GO:0016787">
    <property type="term" value="F:hydrolase activity"/>
    <property type="evidence" value="ECO:0007669"/>
    <property type="project" value="UniProtKB-KW"/>
</dbReference>
<dbReference type="RefSeq" id="WP_170197063.1">
    <property type="nucleotide sequence ID" value="NZ_JABBNB010000037.1"/>
</dbReference>
<sequence>MRALILSHDHVSPAGPVGERLVERGYDVSSHQVVPAERFASPNVTTDLPDPTTFDAIVTMGAAWSVYDEATIGNWVGAEIDMMATADDAGVPVLGICFGGQVLATTHGGVVYRSSTPELGWRTVFSDDEGVVPGGDWFQWHYDRWDVPPKATELARNAASSQGFVIRRNLAVQFHPELNAAMLIGWLDNGGDRQLEAAGHDVRALIDDTSAREGESRIRAQRLVDGFLDVVARN</sequence>
<name>A0A848L2A8_9ACTN</name>
<dbReference type="SUPFAM" id="SSF52317">
    <property type="entry name" value="Class I glutamine amidotransferase-like"/>
    <property type="match status" value="1"/>
</dbReference>
<dbReference type="CDD" id="cd01741">
    <property type="entry name" value="GATase1_1"/>
    <property type="match status" value="1"/>
</dbReference>
<dbReference type="InterPro" id="IPR029062">
    <property type="entry name" value="Class_I_gatase-like"/>
</dbReference>
<protein>
    <submittedName>
        <fullName evidence="2">C26 family cysteine hydrolase domain-containing family</fullName>
    </submittedName>
</protein>
<dbReference type="InterPro" id="IPR017926">
    <property type="entry name" value="GATASE"/>
</dbReference>